<evidence type="ECO:0000313" key="9">
    <source>
        <dbReference type="EMBL" id="CAG9606548.1"/>
    </source>
</evidence>
<keyword evidence="4 8" id="KW-0812">Transmembrane</keyword>
<feature type="transmembrane region" description="Helical" evidence="8">
    <location>
        <begin position="262"/>
        <end position="285"/>
    </location>
</feature>
<evidence type="ECO:0000256" key="7">
    <source>
        <dbReference type="ARBA" id="ARBA00049663"/>
    </source>
</evidence>
<name>A0A9C7G6M8_9BACI</name>
<feature type="transmembrane region" description="Helical" evidence="8">
    <location>
        <begin position="228"/>
        <end position="250"/>
    </location>
</feature>
<dbReference type="GO" id="GO:0015128">
    <property type="term" value="F:gluconate transmembrane transporter activity"/>
    <property type="evidence" value="ECO:0007669"/>
    <property type="project" value="InterPro"/>
</dbReference>
<keyword evidence="10" id="KW-1185">Reference proteome</keyword>
<dbReference type="PANTHER" id="PTHR30354">
    <property type="entry name" value="GNT FAMILY GLUCONATE TRANSPORTER"/>
    <property type="match status" value="1"/>
</dbReference>
<dbReference type="InterPro" id="IPR003474">
    <property type="entry name" value="Glcn_transporter"/>
</dbReference>
<keyword evidence="2" id="KW-0813">Transport</keyword>
<keyword evidence="3" id="KW-1003">Cell membrane</keyword>
<evidence type="ECO:0000256" key="8">
    <source>
        <dbReference type="SAM" id="Phobius"/>
    </source>
</evidence>
<dbReference type="Pfam" id="PF02447">
    <property type="entry name" value="GntP_permease"/>
    <property type="match status" value="1"/>
</dbReference>
<evidence type="ECO:0000256" key="1">
    <source>
        <dbReference type="ARBA" id="ARBA00004651"/>
    </source>
</evidence>
<protein>
    <submittedName>
        <fullName evidence="9">High-affinity gluconate transporter</fullName>
    </submittedName>
</protein>
<feature type="transmembrane region" description="Helical" evidence="8">
    <location>
        <begin position="423"/>
        <end position="447"/>
    </location>
</feature>
<evidence type="ECO:0000256" key="5">
    <source>
        <dbReference type="ARBA" id="ARBA00022989"/>
    </source>
</evidence>
<evidence type="ECO:0000256" key="2">
    <source>
        <dbReference type="ARBA" id="ARBA00022448"/>
    </source>
</evidence>
<dbReference type="PANTHER" id="PTHR30354:SF22">
    <property type="entry name" value="HIGH-AFFINITY GLUCONATE TRANSPORTER"/>
    <property type="match status" value="1"/>
</dbReference>
<feature type="transmembrane region" description="Helical" evidence="8">
    <location>
        <begin position="136"/>
        <end position="154"/>
    </location>
</feature>
<sequence length="448" mass="46845">MPLVIVAVGILALLLLIMGLKLNTFVSLIIVSFGVALALGIPLVEVVKTIEAGLGGTLGHLALIFGLGAMLGKLIADSGGAQRIAMTLVNKFGEKNIQWAVVAASFIIGVALFFEVGLVLLIPIVFAISRELKVSILYLGIPMVAALSVTHGFLPPHPGPTVIAGEYGADIGQVLLYGFIIAIPTVILAGPIFTKLAKKLVPASFTKTGSIASLGEQKTFKLQDTPSFGISVFTALLPVILMSIATIITLMQKTMGFEDNSLLAAIRFIGDAGTAMLLSLLFAIYSMGLARKIPMKDIMESCTTAILHIGMMLLIIGGGGAFKQVLITGGVGDYVAELFKGTSLSPILLAWIIAAILRIALGSATVSALTTAGLVIPMLGQTDVNLALVVLATGAGSLIASHVNDAGFWMFKEYFGLSMKETFATWTLLETIISVAGLGFILLLSLFV</sequence>
<feature type="transmembrane region" description="Helical" evidence="8">
    <location>
        <begin position="174"/>
        <end position="193"/>
    </location>
</feature>
<comment type="caution">
    <text evidence="9">The sequence shown here is derived from an EMBL/GenBank/DDBJ whole genome shotgun (WGS) entry which is preliminary data.</text>
</comment>
<feature type="transmembrane region" description="Helical" evidence="8">
    <location>
        <begin position="29"/>
        <end position="47"/>
    </location>
</feature>
<feature type="transmembrane region" description="Helical" evidence="8">
    <location>
        <begin position="384"/>
        <end position="403"/>
    </location>
</feature>
<dbReference type="AlphaFoldDB" id="A0A9C7G6M8"/>
<feature type="transmembrane region" description="Helical" evidence="8">
    <location>
        <begin position="305"/>
        <end position="327"/>
    </location>
</feature>
<accession>A0A9C7G6M8</accession>
<comment type="similarity">
    <text evidence="7">Belongs to the GntP permease family.</text>
</comment>
<proteinExistence type="inferred from homology"/>
<gene>
    <name evidence="9" type="primary">gntT</name>
    <name evidence="9" type="ORF">NEOCIP111885_00236</name>
</gene>
<reference evidence="9" key="1">
    <citation type="submission" date="2021-10" db="EMBL/GenBank/DDBJ databases">
        <authorList>
            <person name="Criscuolo A."/>
        </authorList>
    </citation>
    <scope>NUCLEOTIDE SEQUENCE</scope>
    <source>
        <strain evidence="9">CIP111885</strain>
    </source>
</reference>
<dbReference type="NCBIfam" id="TIGR00791">
    <property type="entry name" value="gntP"/>
    <property type="match status" value="1"/>
</dbReference>
<keyword evidence="6 8" id="KW-0472">Membrane</keyword>
<dbReference type="GO" id="GO:0005886">
    <property type="term" value="C:plasma membrane"/>
    <property type="evidence" value="ECO:0007669"/>
    <property type="project" value="UniProtKB-SubCell"/>
</dbReference>
<comment type="subcellular location">
    <subcellularLocation>
        <location evidence="1">Cell membrane</location>
        <topology evidence="1">Multi-pass membrane protein</topology>
    </subcellularLocation>
</comment>
<feature type="transmembrane region" description="Helical" evidence="8">
    <location>
        <begin position="54"/>
        <end position="76"/>
    </location>
</feature>
<dbReference type="EMBL" id="CAKJTG010000001">
    <property type="protein sequence ID" value="CAG9606548.1"/>
    <property type="molecule type" value="Genomic_DNA"/>
</dbReference>
<organism evidence="9 10">
    <name type="scientific">Pseudoneobacillus rhizosphaerae</name>
    <dbReference type="NCBI Taxonomy" id="2880968"/>
    <lineage>
        <taxon>Bacteria</taxon>
        <taxon>Bacillati</taxon>
        <taxon>Bacillota</taxon>
        <taxon>Bacilli</taxon>
        <taxon>Bacillales</taxon>
        <taxon>Bacillaceae</taxon>
        <taxon>Pseudoneobacillus</taxon>
    </lineage>
</organism>
<evidence type="ECO:0000313" key="10">
    <source>
        <dbReference type="Proteomes" id="UP000789845"/>
    </source>
</evidence>
<feature type="transmembrane region" description="Helical" evidence="8">
    <location>
        <begin position="347"/>
        <end position="372"/>
    </location>
</feature>
<dbReference type="Proteomes" id="UP000789845">
    <property type="component" value="Unassembled WGS sequence"/>
</dbReference>
<keyword evidence="5 8" id="KW-1133">Transmembrane helix</keyword>
<evidence type="ECO:0000256" key="3">
    <source>
        <dbReference type="ARBA" id="ARBA00022475"/>
    </source>
</evidence>
<evidence type="ECO:0000256" key="6">
    <source>
        <dbReference type="ARBA" id="ARBA00023136"/>
    </source>
</evidence>
<feature type="transmembrane region" description="Helical" evidence="8">
    <location>
        <begin position="96"/>
        <end position="129"/>
    </location>
</feature>
<dbReference type="PIRSF" id="PIRSF002746">
    <property type="entry name" value="Gluconate_transporter"/>
    <property type="match status" value="1"/>
</dbReference>
<dbReference type="RefSeq" id="WP_230494829.1">
    <property type="nucleotide sequence ID" value="NZ_CAKJTG010000001.1"/>
</dbReference>
<evidence type="ECO:0000256" key="4">
    <source>
        <dbReference type="ARBA" id="ARBA00022692"/>
    </source>
</evidence>